<dbReference type="eggNOG" id="COG1136">
    <property type="taxonomic scope" value="Bacteria"/>
</dbReference>
<keyword evidence="3" id="KW-0067">ATP-binding</keyword>
<organism evidence="5 6">
    <name type="scientific">Latilactobacillus fuchuensis DSM 14340 = JCM 11249</name>
    <dbReference type="NCBI Taxonomy" id="1423747"/>
    <lineage>
        <taxon>Bacteria</taxon>
        <taxon>Bacillati</taxon>
        <taxon>Bacillota</taxon>
        <taxon>Bacilli</taxon>
        <taxon>Lactobacillales</taxon>
        <taxon>Lactobacillaceae</taxon>
        <taxon>Latilactobacillus</taxon>
    </lineage>
</organism>
<dbReference type="Pfam" id="PF00005">
    <property type="entry name" value="ABC_tran"/>
    <property type="match status" value="1"/>
</dbReference>
<evidence type="ECO:0000256" key="2">
    <source>
        <dbReference type="ARBA" id="ARBA00022741"/>
    </source>
</evidence>
<dbReference type="PANTHER" id="PTHR42798">
    <property type="entry name" value="LIPOPROTEIN-RELEASING SYSTEM ATP-BINDING PROTEIN LOLD"/>
    <property type="match status" value="1"/>
</dbReference>
<evidence type="ECO:0000256" key="3">
    <source>
        <dbReference type="ARBA" id="ARBA00022840"/>
    </source>
</evidence>
<dbReference type="STRING" id="1423747.FC69_GL000840"/>
<dbReference type="EMBL" id="AZEX01000023">
    <property type="protein sequence ID" value="KRL61262.1"/>
    <property type="molecule type" value="Genomic_DNA"/>
</dbReference>
<dbReference type="PATRIC" id="fig|1423747.3.peg.858"/>
<dbReference type="PANTHER" id="PTHR42798:SF7">
    <property type="entry name" value="ALPHA-D-RIBOSE 1-METHYLPHOSPHONATE 5-TRIPHOSPHATE SYNTHASE SUBUNIT PHNL"/>
    <property type="match status" value="1"/>
</dbReference>
<keyword evidence="2" id="KW-0547">Nucleotide-binding</keyword>
<dbReference type="PROSITE" id="PS00211">
    <property type="entry name" value="ABC_TRANSPORTER_1"/>
    <property type="match status" value="1"/>
</dbReference>
<evidence type="ECO:0000313" key="6">
    <source>
        <dbReference type="Proteomes" id="UP000051264"/>
    </source>
</evidence>
<feature type="domain" description="ABC transporter" evidence="4">
    <location>
        <begin position="4"/>
        <end position="206"/>
    </location>
</feature>
<dbReference type="PROSITE" id="PS50893">
    <property type="entry name" value="ABC_TRANSPORTER_2"/>
    <property type="match status" value="1"/>
</dbReference>
<name>A0A0R1RY22_9LACO</name>
<dbReference type="OrthoDB" id="9791546at2"/>
<evidence type="ECO:0000256" key="1">
    <source>
        <dbReference type="ARBA" id="ARBA00005417"/>
    </source>
</evidence>
<dbReference type="Proteomes" id="UP000051264">
    <property type="component" value="Unassembled WGS sequence"/>
</dbReference>
<comment type="caution">
    <text evidence="5">The sequence shown here is derived from an EMBL/GenBank/DDBJ whole genome shotgun (WGS) entry which is preliminary data.</text>
</comment>
<evidence type="ECO:0000259" key="4">
    <source>
        <dbReference type="PROSITE" id="PS50893"/>
    </source>
</evidence>
<dbReference type="RefSeq" id="WP_025083306.1">
    <property type="nucleotide sequence ID" value="NZ_AZEX01000023.1"/>
</dbReference>
<sequence length="206" mass="22968">MVELIVDKISQKIDGKSVLNQISFEVHANDFVVITGRSGSGKTTLLNVISGLTRPDSGQVYLDGQLIGKNMQKIWRNQIGFIFQNNLLLEKLTVKQNILMGAKFNKSLSDQEIRDLLAKVGMPDVDISQRVSTLSGGEQQRVALLRTLVKRNELIFADEPTGNLDDENARKLVEILKNWSLAEQHAVVMVTHNLAFITYATKHVAI</sequence>
<evidence type="ECO:0000313" key="5">
    <source>
        <dbReference type="EMBL" id="KRL61262.1"/>
    </source>
</evidence>
<gene>
    <name evidence="5" type="ORF">FC69_GL000840</name>
</gene>
<dbReference type="InterPro" id="IPR017871">
    <property type="entry name" value="ABC_transporter-like_CS"/>
</dbReference>
<accession>A0A0R1RY22</accession>
<dbReference type="SUPFAM" id="SSF52540">
    <property type="entry name" value="P-loop containing nucleoside triphosphate hydrolases"/>
    <property type="match status" value="1"/>
</dbReference>
<dbReference type="InterPro" id="IPR003439">
    <property type="entry name" value="ABC_transporter-like_ATP-bd"/>
</dbReference>
<dbReference type="GO" id="GO:0016887">
    <property type="term" value="F:ATP hydrolysis activity"/>
    <property type="evidence" value="ECO:0007669"/>
    <property type="project" value="InterPro"/>
</dbReference>
<comment type="similarity">
    <text evidence="1">Belongs to the ABC transporter superfamily.</text>
</comment>
<dbReference type="AlphaFoldDB" id="A0A0R1RY22"/>
<protein>
    <recommendedName>
        <fullName evidence="4">ABC transporter domain-containing protein</fullName>
    </recommendedName>
</protein>
<proteinExistence type="inferred from homology"/>
<dbReference type="InterPro" id="IPR003593">
    <property type="entry name" value="AAA+_ATPase"/>
</dbReference>
<reference evidence="5 6" key="1">
    <citation type="journal article" date="2015" name="Genome Announc.">
        <title>Expanding the biotechnology potential of lactobacilli through comparative genomics of 213 strains and associated genera.</title>
        <authorList>
            <person name="Sun Z."/>
            <person name="Harris H.M."/>
            <person name="McCann A."/>
            <person name="Guo C."/>
            <person name="Argimon S."/>
            <person name="Zhang W."/>
            <person name="Yang X."/>
            <person name="Jeffery I.B."/>
            <person name="Cooney J.C."/>
            <person name="Kagawa T.F."/>
            <person name="Liu W."/>
            <person name="Song Y."/>
            <person name="Salvetti E."/>
            <person name="Wrobel A."/>
            <person name="Rasinkangas P."/>
            <person name="Parkhill J."/>
            <person name="Rea M.C."/>
            <person name="O'Sullivan O."/>
            <person name="Ritari J."/>
            <person name="Douillard F.P."/>
            <person name="Paul Ross R."/>
            <person name="Yang R."/>
            <person name="Briner A.E."/>
            <person name="Felis G.E."/>
            <person name="de Vos W.M."/>
            <person name="Barrangou R."/>
            <person name="Klaenhammer T.R."/>
            <person name="Caufield P.W."/>
            <person name="Cui Y."/>
            <person name="Zhang H."/>
            <person name="O'Toole P.W."/>
        </authorList>
    </citation>
    <scope>NUCLEOTIDE SEQUENCE [LARGE SCALE GENOMIC DNA]</scope>
    <source>
        <strain evidence="5 6">DSM 14340</strain>
    </source>
</reference>
<dbReference type="GO" id="GO:0005524">
    <property type="term" value="F:ATP binding"/>
    <property type="evidence" value="ECO:0007669"/>
    <property type="project" value="UniProtKB-KW"/>
</dbReference>
<dbReference type="SMART" id="SM00382">
    <property type="entry name" value="AAA"/>
    <property type="match status" value="1"/>
</dbReference>
<dbReference type="InterPro" id="IPR027417">
    <property type="entry name" value="P-loop_NTPase"/>
</dbReference>
<dbReference type="Gene3D" id="3.40.50.300">
    <property type="entry name" value="P-loop containing nucleotide triphosphate hydrolases"/>
    <property type="match status" value="1"/>
</dbReference>